<evidence type="ECO:0000313" key="1">
    <source>
        <dbReference type="EMBL" id="SMX40401.1"/>
    </source>
</evidence>
<dbReference type="RefSeq" id="WP_093996733.1">
    <property type="nucleotide sequence ID" value="NZ_FXYD01000003.1"/>
</dbReference>
<sequence length="185" mass="19900">MNTSRIQLEKFEGDGASLQIESPDYRRGKADGLLHAETLNATKVAQSISEISSTLNDMAFGYEEARHHLLGQLQPLVRQIADKVLPDIARVGFGAHLSELINLELEASASLPIHIGVAPEVLGALDSLEKQAHCVFVSDPNLIEGQAVIQQNGVEVFLDIPSLVLDLQTALNGLESPERSTANGT</sequence>
<reference evidence="2" key="1">
    <citation type="submission" date="2017-05" db="EMBL/GenBank/DDBJ databases">
        <authorList>
            <person name="Rodrigo-Torres L."/>
            <person name="Arahal R. D."/>
            <person name="Lucena T."/>
        </authorList>
    </citation>
    <scope>NUCLEOTIDE SEQUENCE [LARGE SCALE GENOMIC DNA]</scope>
    <source>
        <strain evidence="2">CECT 8868</strain>
    </source>
</reference>
<keyword evidence="2" id="KW-1185">Reference proteome</keyword>
<dbReference type="AlphaFoldDB" id="A0A238KC41"/>
<evidence type="ECO:0008006" key="3">
    <source>
        <dbReference type="Google" id="ProtNLM"/>
    </source>
</evidence>
<name>A0A238KC41_9RHOB</name>
<proteinExistence type="predicted"/>
<dbReference type="EMBL" id="FXYD01000003">
    <property type="protein sequence ID" value="SMX40401.1"/>
    <property type="molecule type" value="Genomic_DNA"/>
</dbReference>
<organism evidence="1 2">
    <name type="scientific">Octadecabacter ascidiaceicola</name>
    <dbReference type="NCBI Taxonomy" id="1655543"/>
    <lineage>
        <taxon>Bacteria</taxon>
        <taxon>Pseudomonadati</taxon>
        <taxon>Pseudomonadota</taxon>
        <taxon>Alphaproteobacteria</taxon>
        <taxon>Rhodobacterales</taxon>
        <taxon>Roseobacteraceae</taxon>
        <taxon>Octadecabacter</taxon>
    </lineage>
</organism>
<dbReference type="OrthoDB" id="7870971at2"/>
<evidence type="ECO:0000313" key="2">
    <source>
        <dbReference type="Proteomes" id="UP000203464"/>
    </source>
</evidence>
<accession>A0A238KC41</accession>
<protein>
    <recommendedName>
        <fullName evidence="3">Flagellar assembly protein H</fullName>
    </recommendedName>
</protein>
<dbReference type="Proteomes" id="UP000203464">
    <property type="component" value="Unassembled WGS sequence"/>
</dbReference>
<gene>
    <name evidence="1" type="ORF">OCA8868_02370</name>
</gene>